<dbReference type="AlphaFoldDB" id="A0A8J5MA69"/>
<evidence type="ECO:0000256" key="14">
    <source>
        <dbReference type="ARBA" id="ARBA00033189"/>
    </source>
</evidence>
<dbReference type="SMART" id="SM00874">
    <property type="entry name" value="B5"/>
    <property type="match status" value="1"/>
</dbReference>
<evidence type="ECO:0000256" key="12">
    <source>
        <dbReference type="ARBA" id="ARBA00022917"/>
    </source>
</evidence>
<evidence type="ECO:0000256" key="8">
    <source>
        <dbReference type="ARBA" id="ARBA00022723"/>
    </source>
</evidence>
<dbReference type="Pfam" id="PF18262">
    <property type="entry name" value="PhetRS_B1"/>
    <property type="match status" value="1"/>
</dbReference>
<evidence type="ECO:0000259" key="17">
    <source>
        <dbReference type="PROSITE" id="PS51483"/>
    </source>
</evidence>
<evidence type="ECO:0000256" key="2">
    <source>
        <dbReference type="ARBA" id="ARBA00004496"/>
    </source>
</evidence>
<evidence type="ECO:0000256" key="1">
    <source>
        <dbReference type="ARBA" id="ARBA00001946"/>
    </source>
</evidence>
<dbReference type="InterPro" id="IPR004531">
    <property type="entry name" value="Phe-tRNA-synth_IIc_bsu_arc_euk"/>
</dbReference>
<evidence type="ECO:0000256" key="16">
    <source>
        <dbReference type="SAM" id="MobiDB-lite"/>
    </source>
</evidence>
<comment type="similarity">
    <text evidence="3">Belongs to the phenylalanyl-tRNA synthetase beta subunit family. Type 2 subfamily.</text>
</comment>
<dbReference type="InterPro" id="IPR005147">
    <property type="entry name" value="tRNA_synthase_B5-dom"/>
</dbReference>
<evidence type="ECO:0000256" key="6">
    <source>
        <dbReference type="ARBA" id="ARBA00022490"/>
    </source>
</evidence>
<evidence type="ECO:0000256" key="9">
    <source>
        <dbReference type="ARBA" id="ARBA00022741"/>
    </source>
</evidence>
<evidence type="ECO:0000256" key="3">
    <source>
        <dbReference type="ARBA" id="ARBA00007438"/>
    </source>
</evidence>
<dbReference type="PANTHER" id="PTHR10947:SF0">
    <property type="entry name" value="PHENYLALANINE--TRNA LIGASE BETA SUBUNIT"/>
    <property type="match status" value="1"/>
</dbReference>
<keyword evidence="6" id="KW-0963">Cytoplasm</keyword>
<dbReference type="EC" id="6.1.1.20" evidence="5"/>
<dbReference type="InterPro" id="IPR041616">
    <property type="entry name" value="PheRS_beta_core"/>
</dbReference>
<gene>
    <name evidence="18" type="ORF">JG688_00000512</name>
</gene>
<evidence type="ECO:0000313" key="18">
    <source>
        <dbReference type="EMBL" id="KAG6977285.1"/>
    </source>
</evidence>
<keyword evidence="11" id="KW-0460">Magnesium</keyword>
<keyword evidence="10" id="KW-0067">ATP-binding</keyword>
<comment type="subcellular location">
    <subcellularLocation>
        <location evidence="2">Cytoplasm</location>
    </subcellularLocation>
</comment>
<comment type="subunit">
    <text evidence="4">Tetramer of two alpha and two beta subunits.</text>
</comment>
<comment type="cofactor">
    <cofactor evidence="1">
        <name>Mg(2+)</name>
        <dbReference type="ChEBI" id="CHEBI:18420"/>
    </cofactor>
</comment>
<dbReference type="NCBIfam" id="TIGR00471">
    <property type="entry name" value="pheT_arch"/>
    <property type="match status" value="1"/>
</dbReference>
<evidence type="ECO:0000256" key="7">
    <source>
        <dbReference type="ARBA" id="ARBA00022598"/>
    </source>
</evidence>
<sequence>MPTVGVKRDELFAAMGQTYTDEEFDVLCFEFGIELDDVTSEKQLKQRETKGQAKDHSDHSDAVLYKIDVPANRYDLLCVEGIARALRIFLEKERPPVYTLTPRAEGTHSITVKPNTKLVRPYVVSAVLRDVKFTQERYDSFIDLQDKLHQNICRHRTLVAIGTHDLDSIEGPFTYNALAPNEIKFKPLSQDKEFEAKELLDFYRTNPEVKHIKPYTDIIYDSPAYPVITDKNGVVLSLPPIINGDHSKISLDTKNVFIECTATDITKAKVVLNTMIAMFSEYCAKPFTVEPVQINYEDQSVNENELTPNLSKRSVEVQIKNIYSMLFGKGEPVNLDVDRICKLCDKMQLDAKPSGNGKTIIAEVPITRSDILHPVDVIEDVGIAYGFNNIPLTIPQTQTIGMAQPLNKLGDLLRDEISRAGYIELLTHGLCSHKENFEYLNREDDGHSAVVLSNPATVEFEVVRTSMLPGVLKTIQNNKAMSIKEGLKLFEISDVVVIDDNTDVGAKNVRRICAAYTGPTDGFEVIHGLVDRIMQLMGIPSELEMPAGTKEYYTITPAEERTYFPGRCAYVTLQKEDAKPLRLSTFGVLNPQVLKNFDLLNPTSVLEMDLEPLVVTSHERSRQPIAGPIESNRIFRALQRAGCYRAHISSLRSIHRGSLAMDGDTLDRDTLDRELASLADTITVSNPITFGQKPAWRTTQKDAELVAKRESEFAKTLPKKFVLTEPRDVKEDFALVAAAARNPMQPLRPNLLLNEDGSRSSSSANNPGDIPSRAELTTPPSRVPITKRSHMDGILRGVPGSTEPISTIQQRAFVYDNEMNNMNRDKDTSHHRKRDAYSEYVEARARFSKMHSVN</sequence>
<dbReference type="FunFam" id="3.50.40.10:FF:000002">
    <property type="entry name" value="phenylalanine--tRNA ligase beta subunit"/>
    <property type="match status" value="1"/>
</dbReference>
<dbReference type="PANTHER" id="PTHR10947">
    <property type="entry name" value="PHENYLALANYL-TRNA SYNTHETASE BETA CHAIN AND LEUCINE-RICH REPEAT-CONTAINING PROTEIN 47"/>
    <property type="match status" value="1"/>
</dbReference>
<dbReference type="FunFam" id="3.30.930.10:FF:000084">
    <property type="entry name" value="Phenylalanine-tRNA ligase, beta subunit"/>
    <property type="match status" value="1"/>
</dbReference>
<dbReference type="InterPro" id="IPR005146">
    <property type="entry name" value="B3/B4_tRNA-bd"/>
</dbReference>
<dbReference type="InterPro" id="IPR040659">
    <property type="entry name" value="PhetRS_B1"/>
</dbReference>
<comment type="catalytic activity">
    <reaction evidence="15">
        <text>tRNA(Phe) + L-phenylalanine + ATP = L-phenylalanyl-tRNA(Phe) + AMP + diphosphate + H(+)</text>
        <dbReference type="Rhea" id="RHEA:19413"/>
        <dbReference type="Rhea" id="RHEA-COMP:9668"/>
        <dbReference type="Rhea" id="RHEA-COMP:9699"/>
        <dbReference type="ChEBI" id="CHEBI:15378"/>
        <dbReference type="ChEBI" id="CHEBI:30616"/>
        <dbReference type="ChEBI" id="CHEBI:33019"/>
        <dbReference type="ChEBI" id="CHEBI:58095"/>
        <dbReference type="ChEBI" id="CHEBI:78442"/>
        <dbReference type="ChEBI" id="CHEBI:78531"/>
        <dbReference type="ChEBI" id="CHEBI:456215"/>
        <dbReference type="EC" id="6.1.1.20"/>
    </reaction>
</comment>
<dbReference type="InterPro" id="IPR045060">
    <property type="entry name" value="Phe-tRNA-ligase_IIc_bsu"/>
</dbReference>
<comment type="caution">
    <text evidence="18">The sequence shown here is derived from an EMBL/GenBank/DDBJ whole genome shotgun (WGS) entry which is preliminary data.</text>
</comment>
<evidence type="ECO:0000256" key="11">
    <source>
        <dbReference type="ARBA" id="ARBA00022842"/>
    </source>
</evidence>
<dbReference type="EMBL" id="JAENGY010000009">
    <property type="protein sequence ID" value="KAG6977285.1"/>
    <property type="molecule type" value="Genomic_DNA"/>
</dbReference>
<dbReference type="Pfam" id="PF17759">
    <property type="entry name" value="tRNA_synthFbeta"/>
    <property type="match status" value="1"/>
</dbReference>
<keyword evidence="13" id="KW-0030">Aminoacyl-tRNA synthetase</keyword>
<protein>
    <recommendedName>
        <fullName evidence="5">phenylalanine--tRNA ligase</fullName>
        <ecNumber evidence="5">6.1.1.20</ecNumber>
    </recommendedName>
    <alternativeName>
        <fullName evidence="14">Phenylalanyl-tRNA synthetase beta subunit</fullName>
    </alternativeName>
</protein>
<dbReference type="GO" id="GO:0003723">
    <property type="term" value="F:RNA binding"/>
    <property type="evidence" value="ECO:0007669"/>
    <property type="project" value="InterPro"/>
</dbReference>
<dbReference type="SMART" id="SM00873">
    <property type="entry name" value="B3_4"/>
    <property type="match status" value="1"/>
</dbReference>
<keyword evidence="9" id="KW-0547">Nucleotide-binding</keyword>
<keyword evidence="8" id="KW-0479">Metal-binding</keyword>
<dbReference type="Proteomes" id="UP000709295">
    <property type="component" value="Unassembled WGS sequence"/>
</dbReference>
<evidence type="ECO:0000256" key="15">
    <source>
        <dbReference type="ARBA" id="ARBA00049255"/>
    </source>
</evidence>
<dbReference type="Pfam" id="PF03483">
    <property type="entry name" value="B3_4"/>
    <property type="match status" value="1"/>
</dbReference>
<evidence type="ECO:0000256" key="5">
    <source>
        <dbReference type="ARBA" id="ARBA00012814"/>
    </source>
</evidence>
<accession>A0A8J5MA69</accession>
<keyword evidence="19" id="KW-1185">Reference proteome</keyword>
<dbReference type="GO" id="GO:0004826">
    <property type="term" value="F:phenylalanine-tRNA ligase activity"/>
    <property type="evidence" value="ECO:0007669"/>
    <property type="project" value="UniProtKB-EC"/>
</dbReference>
<reference evidence="18" key="1">
    <citation type="submission" date="2021-01" db="EMBL/GenBank/DDBJ databases">
        <title>Phytophthora aleatoria, a newly-described species from Pinus radiata is distinct from Phytophthora cactorum isolates based on comparative genomics.</title>
        <authorList>
            <person name="Mcdougal R."/>
            <person name="Panda P."/>
            <person name="Williams N."/>
            <person name="Studholme D.J."/>
        </authorList>
    </citation>
    <scope>NUCLEOTIDE SEQUENCE</scope>
    <source>
        <strain evidence="18">NZFS 4037</strain>
    </source>
</reference>
<dbReference type="Pfam" id="PF03484">
    <property type="entry name" value="B5"/>
    <property type="match status" value="1"/>
</dbReference>
<proteinExistence type="inferred from homology"/>
<feature type="domain" description="B5" evidence="17">
    <location>
        <begin position="310"/>
        <end position="392"/>
    </location>
</feature>
<keyword evidence="7" id="KW-0436">Ligase</keyword>
<evidence type="ECO:0000313" key="19">
    <source>
        <dbReference type="Proteomes" id="UP000709295"/>
    </source>
</evidence>
<dbReference type="FunFam" id="3.30.56.10:FF:000005">
    <property type="entry name" value="Phenylalanine--tRNA ligase beta subunit"/>
    <property type="match status" value="1"/>
</dbReference>
<dbReference type="GO" id="GO:0000287">
    <property type="term" value="F:magnesium ion binding"/>
    <property type="evidence" value="ECO:0007669"/>
    <property type="project" value="InterPro"/>
</dbReference>
<dbReference type="GO" id="GO:0006432">
    <property type="term" value="P:phenylalanyl-tRNA aminoacylation"/>
    <property type="evidence" value="ECO:0007669"/>
    <property type="project" value="InterPro"/>
</dbReference>
<dbReference type="GO" id="GO:0009328">
    <property type="term" value="C:phenylalanine-tRNA ligase complex"/>
    <property type="evidence" value="ECO:0007669"/>
    <property type="project" value="TreeGrafter"/>
</dbReference>
<name>A0A8J5MA69_9STRA</name>
<evidence type="ECO:0000256" key="10">
    <source>
        <dbReference type="ARBA" id="ARBA00022840"/>
    </source>
</evidence>
<keyword evidence="12" id="KW-0648">Protein biosynthesis</keyword>
<evidence type="ECO:0000256" key="4">
    <source>
        <dbReference type="ARBA" id="ARBA00011209"/>
    </source>
</evidence>
<dbReference type="PROSITE" id="PS51483">
    <property type="entry name" value="B5"/>
    <property type="match status" value="1"/>
</dbReference>
<feature type="region of interest" description="Disordered" evidence="16">
    <location>
        <begin position="747"/>
        <end position="786"/>
    </location>
</feature>
<dbReference type="CDD" id="cd00769">
    <property type="entry name" value="PheRS_beta_core"/>
    <property type="match status" value="1"/>
</dbReference>
<evidence type="ECO:0000256" key="13">
    <source>
        <dbReference type="ARBA" id="ARBA00023146"/>
    </source>
</evidence>
<organism evidence="18 19">
    <name type="scientific">Phytophthora aleatoria</name>
    <dbReference type="NCBI Taxonomy" id="2496075"/>
    <lineage>
        <taxon>Eukaryota</taxon>
        <taxon>Sar</taxon>
        <taxon>Stramenopiles</taxon>
        <taxon>Oomycota</taxon>
        <taxon>Peronosporomycetes</taxon>
        <taxon>Peronosporales</taxon>
        <taxon>Peronosporaceae</taxon>
        <taxon>Phytophthora</taxon>
    </lineage>
</organism>
<dbReference type="GO" id="GO:0005524">
    <property type="term" value="F:ATP binding"/>
    <property type="evidence" value="ECO:0007669"/>
    <property type="project" value="UniProtKB-KW"/>
</dbReference>